<sequence length="195" mass="21867">MARLLSDGVDVDDDDAAESCSRSLTAHPPALPHPFPLRDTRRRRLWALFRIRLVPRIVLRLGGLRLGQYAHPASLSCARPTVPRQSRAQLAFQPPQPDVANDVPLRPPALVATGFMNGFRPPARPAQASSHIHETECRRADRPRAYAVDDLFRRAQLGAQRNAIRRLYPSDYRSGHAPNAHIWRSAAKDSRNLRA</sequence>
<organism evidence="2 3">
    <name type="scientific">Mycena chlorophos</name>
    <name type="common">Agaric fungus</name>
    <name type="synonym">Agaricus chlorophos</name>
    <dbReference type="NCBI Taxonomy" id="658473"/>
    <lineage>
        <taxon>Eukaryota</taxon>
        <taxon>Fungi</taxon>
        <taxon>Dikarya</taxon>
        <taxon>Basidiomycota</taxon>
        <taxon>Agaricomycotina</taxon>
        <taxon>Agaricomycetes</taxon>
        <taxon>Agaricomycetidae</taxon>
        <taxon>Agaricales</taxon>
        <taxon>Marasmiineae</taxon>
        <taxon>Mycenaceae</taxon>
        <taxon>Mycena</taxon>
    </lineage>
</organism>
<feature type="region of interest" description="Disordered" evidence="1">
    <location>
        <begin position="1"/>
        <end position="36"/>
    </location>
</feature>
<gene>
    <name evidence="2" type="ORF">MCHLO_04441</name>
</gene>
<name>A0ABQ0L784_MYCCL</name>
<proteinExistence type="predicted"/>
<evidence type="ECO:0000313" key="3">
    <source>
        <dbReference type="Proteomes" id="UP000815677"/>
    </source>
</evidence>
<protein>
    <submittedName>
        <fullName evidence="2">Uncharacterized protein</fullName>
    </submittedName>
</protein>
<evidence type="ECO:0000256" key="1">
    <source>
        <dbReference type="SAM" id="MobiDB-lite"/>
    </source>
</evidence>
<reference evidence="2" key="1">
    <citation type="submission" date="2014-09" db="EMBL/GenBank/DDBJ databases">
        <title>Genome sequence of the luminous mushroom Mycena chlorophos for searching fungal bioluminescence genes.</title>
        <authorList>
            <person name="Tanaka Y."/>
            <person name="Kasuga D."/>
            <person name="Oba Y."/>
            <person name="Hase S."/>
            <person name="Sato K."/>
            <person name="Oba Y."/>
            <person name="Sakakibara Y."/>
        </authorList>
    </citation>
    <scope>NUCLEOTIDE SEQUENCE</scope>
</reference>
<evidence type="ECO:0000313" key="2">
    <source>
        <dbReference type="EMBL" id="GAT46948.1"/>
    </source>
</evidence>
<keyword evidence="3" id="KW-1185">Reference proteome</keyword>
<dbReference type="EMBL" id="DF842991">
    <property type="protein sequence ID" value="GAT46948.1"/>
    <property type="molecule type" value="Genomic_DNA"/>
</dbReference>
<accession>A0ABQ0L784</accession>
<dbReference type="Proteomes" id="UP000815677">
    <property type="component" value="Unassembled WGS sequence"/>
</dbReference>